<dbReference type="Pfam" id="PF13637">
    <property type="entry name" value="Ank_4"/>
    <property type="match status" value="1"/>
</dbReference>
<keyword evidence="1" id="KW-0677">Repeat</keyword>
<dbReference type="PROSITE" id="PS50088">
    <property type="entry name" value="ANK_REPEAT"/>
    <property type="match status" value="2"/>
</dbReference>
<dbReference type="PANTHER" id="PTHR24198:SF165">
    <property type="entry name" value="ANKYRIN REPEAT-CONTAINING PROTEIN-RELATED"/>
    <property type="match status" value="1"/>
</dbReference>
<evidence type="ECO:0000313" key="5">
    <source>
        <dbReference type="EMBL" id="KAF2635483.1"/>
    </source>
</evidence>
<feature type="repeat" description="ANK" evidence="3">
    <location>
        <begin position="1064"/>
        <end position="1096"/>
    </location>
</feature>
<feature type="domain" description="Clr5" evidence="4">
    <location>
        <begin position="8"/>
        <end position="60"/>
    </location>
</feature>
<reference evidence="5" key="1">
    <citation type="journal article" date="2020" name="Stud. Mycol.">
        <title>101 Dothideomycetes genomes: a test case for predicting lifestyles and emergence of pathogens.</title>
        <authorList>
            <person name="Haridas S."/>
            <person name="Albert R."/>
            <person name="Binder M."/>
            <person name="Bloem J."/>
            <person name="Labutti K."/>
            <person name="Salamov A."/>
            <person name="Andreopoulos B."/>
            <person name="Baker S."/>
            <person name="Barry K."/>
            <person name="Bills G."/>
            <person name="Bluhm B."/>
            <person name="Cannon C."/>
            <person name="Castanera R."/>
            <person name="Culley D."/>
            <person name="Daum C."/>
            <person name="Ezra D."/>
            <person name="Gonzalez J."/>
            <person name="Henrissat B."/>
            <person name="Kuo A."/>
            <person name="Liang C."/>
            <person name="Lipzen A."/>
            <person name="Lutzoni F."/>
            <person name="Magnuson J."/>
            <person name="Mondo S."/>
            <person name="Nolan M."/>
            <person name="Ohm R."/>
            <person name="Pangilinan J."/>
            <person name="Park H.-J."/>
            <person name="Ramirez L."/>
            <person name="Alfaro M."/>
            <person name="Sun H."/>
            <person name="Tritt A."/>
            <person name="Yoshinaga Y."/>
            <person name="Zwiers L.-H."/>
            <person name="Turgeon B."/>
            <person name="Goodwin S."/>
            <person name="Spatafora J."/>
            <person name="Crous P."/>
            <person name="Grigoriev I."/>
        </authorList>
    </citation>
    <scope>NUCLEOTIDE SEQUENCE</scope>
    <source>
        <strain evidence="5">CBS 473.64</strain>
    </source>
</reference>
<name>A0A6A6RKB1_9PLEO</name>
<dbReference type="PANTHER" id="PTHR24198">
    <property type="entry name" value="ANKYRIN REPEAT AND PROTEIN KINASE DOMAIN-CONTAINING PROTEIN"/>
    <property type="match status" value="1"/>
</dbReference>
<dbReference type="Proteomes" id="UP000799753">
    <property type="component" value="Unassembled WGS sequence"/>
</dbReference>
<sequence>MAKRKAEDELWEEHKEELYQLYEINSETLASVIEHMKSRKGFERSKPQYERMFKKWKFKKRNVTRKEWEYIEHSILEREANGKILSSVRINGVPIPDIRIRKQRKRYATTTFERQQLMLNIAPRPATPPGLEIYTPMVLSPGLQPVTMPCPDTYTSMMLSPASRDISLDFDQESSLILDKEKLFASAEMTPWRDFLRLFSTLSISGPSHNGMTLVQSTDSRNTQVATTSPFNRLEDLLLWNEFMHIEVLETSFHPAVLDPTPYLPQRQDGSSDIDLKTGSDISPVGRQLQLLKHVVYLLSNNLNVRELAPIVVEFTREKQNRDFLKRLLLRGEFTMKAIAEKLLLPAVKGRNYPLLNILLDSGVDINCEQVGDRISHEPYSRLLHHAIDSCDEGLVQFLLHHGATLGSRSMQQNDYWPWRQMVIFAIKRNNVSIVNHLVQRMEQLNVVFHKDIFIAAAYNGHVSVFDLLVSKQRDQFESFRKEPWVLYEAAAFGGDISTLETLRAKGLEIHATNDFNEGSPLTFAIIGGHIKASQFLLKVGCNIHTYACGEQLFRNMGTFEIGSKKTLYAPGTFEIGSKKTLYAPIHGAVHIGATNIVSHLINKGVDPNQSGIRSPLQLAAAFGHMEIARLLIEAGADADDVSPHNPDPFSFVHPTTGRQHFVGASNVIRIALEVGDEEMFDLFVEHGAWLPNKTSRTCMRHQDTLYLKEQRPKSGTQYSDILDCISQHSVVNDLSTSDVAIIGHCSEDKSCHCDSRNKDCSEGDEFQWNLLLNAACGRNAYLFSRVLDVAIAKGRPWMTPRCLSMCVKTFPVDFIKTFTSLKLFRLFPSYEREIMFASIMTDLEDLLADIIRNQELTPGDISTGFCYAVALQRVGMVQTFLDIGCWPDDHGRPLDDDYGARILPKQRTPLGQALGHENKPIIRLMFNHYQRLVEKVEESIVKNHLMQAYGIAIKWGNMQMLELFASTIGGNIVIHEVFDYLGDSRGQRYESSVIHFAAHCQQYEVVNWLLNHGDSSLLDESNNSDIEGTHSTSQCVVRDGKVLLLKRLLEKGVDVNARPAIANGATALQFAAITNRFDILDLLIGAGAHINASPGEFEGRSAIEGAAEFGRLDMAKYLLGLGAGEGIKGKGNINYARTICRAWRHGHHALARMVHHWKVENDDDYSKDHDSIEAVLRDIRRETLIFAKGYEIEYESLPLQDVCITCVPDWDPERKLVNTDSEVVG</sequence>
<dbReference type="Pfam" id="PF12796">
    <property type="entry name" value="Ank_2"/>
    <property type="match status" value="2"/>
</dbReference>
<proteinExistence type="predicted"/>
<accession>A0A6A6RKB1</accession>
<evidence type="ECO:0000256" key="3">
    <source>
        <dbReference type="PROSITE-ProRule" id="PRU00023"/>
    </source>
</evidence>
<dbReference type="InterPro" id="IPR025676">
    <property type="entry name" value="Clr5_dom"/>
</dbReference>
<evidence type="ECO:0000256" key="1">
    <source>
        <dbReference type="ARBA" id="ARBA00022737"/>
    </source>
</evidence>
<keyword evidence="6" id="KW-1185">Reference proteome</keyword>
<dbReference type="OrthoDB" id="539213at2759"/>
<dbReference type="SMART" id="SM00248">
    <property type="entry name" value="ANK"/>
    <property type="match status" value="15"/>
</dbReference>
<organism evidence="5 6">
    <name type="scientific">Massarina eburnea CBS 473.64</name>
    <dbReference type="NCBI Taxonomy" id="1395130"/>
    <lineage>
        <taxon>Eukaryota</taxon>
        <taxon>Fungi</taxon>
        <taxon>Dikarya</taxon>
        <taxon>Ascomycota</taxon>
        <taxon>Pezizomycotina</taxon>
        <taxon>Dothideomycetes</taxon>
        <taxon>Pleosporomycetidae</taxon>
        <taxon>Pleosporales</taxon>
        <taxon>Massarineae</taxon>
        <taxon>Massarinaceae</taxon>
        <taxon>Massarina</taxon>
    </lineage>
</organism>
<keyword evidence="2 3" id="KW-0040">ANK repeat</keyword>
<evidence type="ECO:0000256" key="2">
    <source>
        <dbReference type="ARBA" id="ARBA00023043"/>
    </source>
</evidence>
<dbReference type="SUPFAM" id="SSF48403">
    <property type="entry name" value="Ankyrin repeat"/>
    <property type="match status" value="3"/>
</dbReference>
<dbReference type="EMBL" id="MU006806">
    <property type="protein sequence ID" value="KAF2635483.1"/>
    <property type="molecule type" value="Genomic_DNA"/>
</dbReference>
<dbReference type="InterPro" id="IPR036770">
    <property type="entry name" value="Ankyrin_rpt-contain_sf"/>
</dbReference>
<dbReference type="AlphaFoldDB" id="A0A6A6RKB1"/>
<dbReference type="PROSITE" id="PS50297">
    <property type="entry name" value="ANK_REP_REGION"/>
    <property type="match status" value="2"/>
</dbReference>
<evidence type="ECO:0000313" key="6">
    <source>
        <dbReference type="Proteomes" id="UP000799753"/>
    </source>
</evidence>
<evidence type="ECO:0000259" key="4">
    <source>
        <dbReference type="Pfam" id="PF14420"/>
    </source>
</evidence>
<dbReference type="InterPro" id="IPR002110">
    <property type="entry name" value="Ankyrin_rpt"/>
</dbReference>
<dbReference type="Gene3D" id="1.25.40.20">
    <property type="entry name" value="Ankyrin repeat-containing domain"/>
    <property type="match status" value="3"/>
</dbReference>
<feature type="repeat" description="ANK" evidence="3">
    <location>
        <begin position="612"/>
        <end position="644"/>
    </location>
</feature>
<protein>
    <submittedName>
        <fullName evidence="5">Ankyrin</fullName>
    </submittedName>
</protein>
<dbReference type="Pfam" id="PF14420">
    <property type="entry name" value="Clr5"/>
    <property type="match status" value="1"/>
</dbReference>
<gene>
    <name evidence="5" type="ORF">P280DRAFT_553723</name>
</gene>